<name>A0A1H4CFC2_9BACT</name>
<gene>
    <name evidence="2" type="ORF">SAMN05660909_02603</name>
</gene>
<dbReference type="STRING" id="408074.SAMN05660909_02603"/>
<sequence>MSDDKKKNEKLPEEKPSTSNENNALNEPDPETLGPEPQEKMKGPVSSVIRKIAEEGDEEEKENDEPEEEGA</sequence>
<feature type="compositionally biased region" description="Basic and acidic residues" evidence="1">
    <location>
        <begin position="1"/>
        <end position="16"/>
    </location>
</feature>
<evidence type="ECO:0000313" key="2">
    <source>
        <dbReference type="EMBL" id="SEA59048.1"/>
    </source>
</evidence>
<accession>A0A1H4CFC2</accession>
<protein>
    <submittedName>
        <fullName evidence="2">Uncharacterized protein</fullName>
    </submittedName>
</protein>
<feature type="compositionally biased region" description="Acidic residues" evidence="1">
    <location>
        <begin position="55"/>
        <end position="71"/>
    </location>
</feature>
<feature type="region of interest" description="Disordered" evidence="1">
    <location>
        <begin position="1"/>
        <end position="71"/>
    </location>
</feature>
<dbReference type="RefSeq" id="WP_089762218.1">
    <property type="nucleotide sequence ID" value="NZ_BKAT01000007.1"/>
</dbReference>
<proteinExistence type="predicted"/>
<dbReference type="Proteomes" id="UP000199656">
    <property type="component" value="Unassembled WGS sequence"/>
</dbReference>
<dbReference type="EMBL" id="FNRL01000010">
    <property type="protein sequence ID" value="SEA59048.1"/>
    <property type="molecule type" value="Genomic_DNA"/>
</dbReference>
<keyword evidence="3" id="KW-1185">Reference proteome</keyword>
<reference evidence="3" key="1">
    <citation type="submission" date="2016-10" db="EMBL/GenBank/DDBJ databases">
        <authorList>
            <person name="Varghese N."/>
            <person name="Submissions S."/>
        </authorList>
    </citation>
    <scope>NUCLEOTIDE SEQUENCE [LARGE SCALE GENOMIC DNA]</scope>
    <source>
        <strain evidence="3">DSM 23920</strain>
    </source>
</reference>
<evidence type="ECO:0000313" key="3">
    <source>
        <dbReference type="Proteomes" id="UP000199656"/>
    </source>
</evidence>
<organism evidence="2 3">
    <name type="scientific">Chitinophaga terrae</name>
    <name type="common">ex Kim and Jung 2007</name>
    <dbReference type="NCBI Taxonomy" id="408074"/>
    <lineage>
        <taxon>Bacteria</taxon>
        <taxon>Pseudomonadati</taxon>
        <taxon>Bacteroidota</taxon>
        <taxon>Chitinophagia</taxon>
        <taxon>Chitinophagales</taxon>
        <taxon>Chitinophagaceae</taxon>
        <taxon>Chitinophaga</taxon>
    </lineage>
</organism>
<evidence type="ECO:0000256" key="1">
    <source>
        <dbReference type="SAM" id="MobiDB-lite"/>
    </source>
</evidence>
<dbReference type="OrthoDB" id="678433at2"/>
<dbReference type="AlphaFoldDB" id="A0A1H4CFC2"/>